<comment type="caution">
    <text evidence="2">The sequence shown here is derived from an EMBL/GenBank/DDBJ whole genome shotgun (WGS) entry which is preliminary data.</text>
</comment>
<accession>A0A1Q8VJC4</accession>
<gene>
    <name evidence="2" type="ORF">BKH31_02870</name>
</gene>
<reference evidence="2 3" key="1">
    <citation type="submission" date="2016-12" db="EMBL/GenBank/DDBJ databases">
        <title>Genomic comparison of strains in the 'Actinomyces naeslundii' group.</title>
        <authorList>
            <person name="Mughal S.R."/>
            <person name="Do T."/>
            <person name="Gilbert S.C."/>
            <person name="Witherden E.A."/>
            <person name="Didelot X."/>
            <person name="Beighton D."/>
        </authorList>
    </citation>
    <scope>NUCLEOTIDE SEQUENCE [LARGE SCALE GENOMIC DNA]</scope>
    <source>
        <strain evidence="2 3">R21091</strain>
    </source>
</reference>
<name>A0A1Q8VJC4_9ACTO</name>
<protein>
    <submittedName>
        <fullName evidence="2">Uncharacterized protein</fullName>
    </submittedName>
</protein>
<dbReference type="PROSITE" id="PS51257">
    <property type="entry name" value="PROKAR_LIPOPROTEIN"/>
    <property type="match status" value="1"/>
</dbReference>
<keyword evidence="1" id="KW-1133">Transmembrane helix</keyword>
<keyword evidence="1" id="KW-0812">Transmembrane</keyword>
<evidence type="ECO:0000313" key="2">
    <source>
        <dbReference type="EMBL" id="OLO48188.1"/>
    </source>
</evidence>
<sequence>MRVVTPDTSLWEYLSSFFDTLGGLQALVLIACVIGVITGCVLWAVASEPIARRGRWAVFGCCAGAAVAGNLPALIATVIVSLS</sequence>
<feature type="transmembrane region" description="Helical" evidence="1">
    <location>
        <begin position="20"/>
        <end position="45"/>
    </location>
</feature>
<proteinExistence type="predicted"/>
<feature type="transmembrane region" description="Helical" evidence="1">
    <location>
        <begin position="57"/>
        <end position="82"/>
    </location>
</feature>
<dbReference type="EMBL" id="MSKK01000008">
    <property type="protein sequence ID" value="OLO48188.1"/>
    <property type="molecule type" value="Genomic_DNA"/>
</dbReference>
<dbReference type="AlphaFoldDB" id="A0A1Q8VJC4"/>
<dbReference type="RefSeq" id="WP_075410986.1">
    <property type="nucleotide sequence ID" value="NZ_MSKK01000008.1"/>
</dbReference>
<dbReference type="Proteomes" id="UP000186471">
    <property type="component" value="Unassembled WGS sequence"/>
</dbReference>
<evidence type="ECO:0000256" key="1">
    <source>
        <dbReference type="SAM" id="Phobius"/>
    </source>
</evidence>
<organism evidence="2 3">
    <name type="scientific">Actinomyces oris</name>
    <dbReference type="NCBI Taxonomy" id="544580"/>
    <lineage>
        <taxon>Bacteria</taxon>
        <taxon>Bacillati</taxon>
        <taxon>Actinomycetota</taxon>
        <taxon>Actinomycetes</taxon>
        <taxon>Actinomycetales</taxon>
        <taxon>Actinomycetaceae</taxon>
        <taxon>Actinomyces</taxon>
    </lineage>
</organism>
<keyword evidence="1" id="KW-0472">Membrane</keyword>
<evidence type="ECO:0000313" key="3">
    <source>
        <dbReference type="Proteomes" id="UP000186471"/>
    </source>
</evidence>